<keyword evidence="3" id="KW-0813">Transport</keyword>
<dbReference type="RefSeq" id="WP_279241677.1">
    <property type="nucleotide sequence ID" value="NZ_CP036501.1"/>
</dbReference>
<dbReference type="PANTHER" id="PTHR30290:SF10">
    <property type="entry name" value="PERIPLASMIC OLIGOPEPTIDE-BINDING PROTEIN-RELATED"/>
    <property type="match status" value="1"/>
</dbReference>
<accession>A0ABY6Q7C9</accession>
<keyword evidence="4 5" id="KW-0732">Signal</keyword>
<evidence type="ECO:0000256" key="5">
    <source>
        <dbReference type="SAM" id="SignalP"/>
    </source>
</evidence>
<reference evidence="7 8" key="1">
    <citation type="submission" date="2019-02" db="EMBL/GenBank/DDBJ databases">
        <title>Halieaceae_genomes.</title>
        <authorList>
            <person name="Li S.-H."/>
        </authorList>
    </citation>
    <scope>NUCLEOTIDE SEQUENCE [LARGE SCALE GENOMIC DNA]</scope>
    <source>
        <strain evidence="7 8">JH123</strain>
    </source>
</reference>
<proteinExistence type="inferred from homology"/>
<evidence type="ECO:0000256" key="4">
    <source>
        <dbReference type="ARBA" id="ARBA00022729"/>
    </source>
</evidence>
<name>A0ABY6Q7C9_9GAMM</name>
<dbReference type="PIRSF" id="PIRSF002741">
    <property type="entry name" value="MppA"/>
    <property type="match status" value="1"/>
</dbReference>
<dbReference type="InterPro" id="IPR039424">
    <property type="entry name" value="SBP_5"/>
</dbReference>
<dbReference type="InterPro" id="IPR030678">
    <property type="entry name" value="Peptide/Ni-bd"/>
</dbReference>
<comment type="similarity">
    <text evidence="2">Belongs to the bacterial solute-binding protein 5 family.</text>
</comment>
<feature type="chain" id="PRO_5045465491" evidence="5">
    <location>
        <begin position="18"/>
        <end position="546"/>
    </location>
</feature>
<dbReference type="Pfam" id="PF00496">
    <property type="entry name" value="SBP_bac_5"/>
    <property type="match status" value="1"/>
</dbReference>
<dbReference type="SUPFAM" id="SSF53850">
    <property type="entry name" value="Periplasmic binding protein-like II"/>
    <property type="match status" value="1"/>
</dbReference>
<protein>
    <submittedName>
        <fullName evidence="7">Peptide ABC transporter substrate-binding protein</fullName>
    </submittedName>
</protein>
<dbReference type="Proteomes" id="UP001317963">
    <property type="component" value="Chromosome"/>
</dbReference>
<feature type="domain" description="Solute-binding protein family 5" evidence="6">
    <location>
        <begin position="76"/>
        <end position="458"/>
    </location>
</feature>
<evidence type="ECO:0000313" key="8">
    <source>
        <dbReference type="Proteomes" id="UP001317963"/>
    </source>
</evidence>
<dbReference type="CDD" id="cd08504">
    <property type="entry name" value="PBP2_OppA"/>
    <property type="match status" value="1"/>
</dbReference>
<evidence type="ECO:0000256" key="1">
    <source>
        <dbReference type="ARBA" id="ARBA00004196"/>
    </source>
</evidence>
<evidence type="ECO:0000256" key="2">
    <source>
        <dbReference type="ARBA" id="ARBA00005695"/>
    </source>
</evidence>
<gene>
    <name evidence="7" type="ORF">E0F26_10830</name>
</gene>
<feature type="signal peptide" evidence="5">
    <location>
        <begin position="1"/>
        <end position="17"/>
    </location>
</feature>
<sequence length="546" mass="62119">MRCFRSFLAVSCLALLAGCGSGESNVESGNREGLLHYGNGAEPQGLDPHVVTGVPENHLIRALFEGLAVKNPKTLEPEPGVAERWEISDDGTVYTFYINPDAKWSNGESITASDYVWSWHRALHPDTGALYAYMLYPIANSEAYSKREITDFNEVGVKALDDLTLQVTLNAPTPYFLQLMDHYSSFAVHPETLLQHGKMTDRFTPWTRVGNIVSNGAFTLEEWSLNRRIIMKKNDHYWDRDNVALNGVVFYPTENVVSEERMFRAEQLHYTQVVPLDKIPGYRETGNPSYVQAPYLGTYYYLVNTERPPVDNVLVRRALSLALDRDTLTRTVLQDTAIPAYSITPPDTLGYNPPKLFAHDPEKARQLLADAGYPNGEGWPGLEIIYNTQEAHRKIAVAVQQMWKRELNIDITIANQEWKVYLDSVSQRNFQVARRGWIGDYVDANNFLDLFITDGGNNNTGYANEVYDDIILNRAPKAKSRDERYGLFYEAETMLMQEMPIIPIYTYTSKHLVHPSVEGIYPNLMDSLNLKYVTLHPERRLNEEAN</sequence>
<keyword evidence="8" id="KW-1185">Reference proteome</keyword>
<comment type="subcellular location">
    <subcellularLocation>
        <location evidence="1">Cell envelope</location>
    </subcellularLocation>
</comment>
<organism evidence="7 8">
    <name type="scientific">Candidatus Paraluminiphilus aquimaris</name>
    <dbReference type="NCBI Taxonomy" id="2518994"/>
    <lineage>
        <taxon>Bacteria</taxon>
        <taxon>Pseudomonadati</taxon>
        <taxon>Pseudomonadota</taxon>
        <taxon>Gammaproteobacteria</taxon>
        <taxon>Cellvibrionales</taxon>
        <taxon>Halieaceae</taxon>
        <taxon>Candidatus Paraluminiphilus</taxon>
    </lineage>
</organism>
<dbReference type="InterPro" id="IPR000914">
    <property type="entry name" value="SBP_5_dom"/>
</dbReference>
<dbReference type="Gene3D" id="3.10.105.10">
    <property type="entry name" value="Dipeptide-binding Protein, Domain 3"/>
    <property type="match status" value="1"/>
</dbReference>
<dbReference type="PANTHER" id="PTHR30290">
    <property type="entry name" value="PERIPLASMIC BINDING COMPONENT OF ABC TRANSPORTER"/>
    <property type="match status" value="1"/>
</dbReference>
<evidence type="ECO:0000259" key="6">
    <source>
        <dbReference type="Pfam" id="PF00496"/>
    </source>
</evidence>
<evidence type="ECO:0000256" key="3">
    <source>
        <dbReference type="ARBA" id="ARBA00022448"/>
    </source>
</evidence>
<evidence type="ECO:0000313" key="7">
    <source>
        <dbReference type="EMBL" id="UZP75199.1"/>
    </source>
</evidence>
<dbReference type="EMBL" id="CP036501">
    <property type="protein sequence ID" value="UZP75199.1"/>
    <property type="molecule type" value="Genomic_DNA"/>
</dbReference>
<dbReference type="Gene3D" id="3.90.76.10">
    <property type="entry name" value="Dipeptide-binding Protein, Domain 1"/>
    <property type="match status" value="1"/>
</dbReference>
<dbReference type="Gene3D" id="3.40.190.10">
    <property type="entry name" value="Periplasmic binding protein-like II"/>
    <property type="match status" value="1"/>
</dbReference>
<dbReference type="PROSITE" id="PS51257">
    <property type="entry name" value="PROKAR_LIPOPROTEIN"/>
    <property type="match status" value="1"/>
</dbReference>